<accession>A0A139N698</accession>
<proteinExistence type="predicted"/>
<protein>
    <submittedName>
        <fullName evidence="2">Lantibiotic biosynthesis dihydropyridine synthase, TsrD family</fullName>
    </submittedName>
</protein>
<comment type="caution">
    <text evidence="2">The sequence shown here is derived from an EMBL/GenBank/DDBJ whole genome shotgun (WGS) entry which is preliminary data.</text>
</comment>
<dbReference type="Pfam" id="PF14028">
    <property type="entry name" value="Lant_dehydr_C"/>
    <property type="match status" value="1"/>
</dbReference>
<sequence>MNTNWKSYHMFLWDYSVFDSVIMYIYSHLNDEEKEKLFFIRYWEGGPHLRVRIQENASQRIEVILKMAIQNTIKQYPYIRNIELNKEEYYLETFTDGEKIDVKQMPWYENMSIVEIPYKPELDRYGGWDLIGYSEKLFCISSKLTNKLLNLKLSSLKKIIIFYYFITEITKTNLPSEEFIGKFYSLGGRFWRNLGVEQSLDEQEMSKIHMLASELHLQPLLEEFIEKLGGLYSVIFNFDHDYADSVLFSHLHMFANRLGVNISTELACYSFLEGKVNYDFE</sequence>
<dbReference type="Proteomes" id="UP000070096">
    <property type="component" value="Unassembled WGS sequence"/>
</dbReference>
<dbReference type="PATRIC" id="fig|1302.21.peg.1415"/>
<dbReference type="AlphaFoldDB" id="A0A139N698"/>
<evidence type="ECO:0000259" key="1">
    <source>
        <dbReference type="Pfam" id="PF14028"/>
    </source>
</evidence>
<organism evidence="2 3">
    <name type="scientific">Streptococcus gordonii</name>
    <dbReference type="NCBI Taxonomy" id="1302"/>
    <lineage>
        <taxon>Bacteria</taxon>
        <taxon>Bacillati</taxon>
        <taxon>Bacillota</taxon>
        <taxon>Bacilli</taxon>
        <taxon>Lactobacillales</taxon>
        <taxon>Streptococcaceae</taxon>
        <taxon>Streptococcus</taxon>
    </lineage>
</organism>
<dbReference type="EMBL" id="LQRC01000190">
    <property type="protein sequence ID" value="KXT71314.1"/>
    <property type="molecule type" value="Genomic_DNA"/>
</dbReference>
<gene>
    <name evidence="2" type="ORF">SGODD07_01264</name>
</gene>
<name>A0A139N698_STRGN</name>
<dbReference type="InterPro" id="IPR023809">
    <property type="entry name" value="Thiopep_bacteriocin_synth_dom"/>
</dbReference>
<evidence type="ECO:0000313" key="2">
    <source>
        <dbReference type="EMBL" id="KXT71314.1"/>
    </source>
</evidence>
<evidence type="ECO:0000313" key="3">
    <source>
        <dbReference type="Proteomes" id="UP000070096"/>
    </source>
</evidence>
<feature type="domain" description="Thiopeptide-type bacteriocin biosynthesis" evidence="1">
    <location>
        <begin position="5"/>
        <end position="273"/>
    </location>
</feature>
<reference evidence="2 3" key="1">
    <citation type="submission" date="2016-01" db="EMBL/GenBank/DDBJ databases">
        <title>Highly variable Streptococcus oralis are common among viridans streptococci isolated from primates.</title>
        <authorList>
            <person name="Denapaite D."/>
            <person name="Rieger M."/>
            <person name="Koendgen S."/>
            <person name="Brueckner R."/>
            <person name="Ochigava I."/>
            <person name="Kappeler P."/>
            <person name="Maetz-Rensing K."/>
            <person name="Leendertz F."/>
            <person name="Hakenbeck R."/>
        </authorList>
    </citation>
    <scope>NUCLEOTIDE SEQUENCE [LARGE SCALE GENOMIC DNA]</scope>
    <source>
        <strain evidence="2 3">DD07</strain>
    </source>
</reference>